<proteinExistence type="predicted"/>
<reference evidence="2 3" key="1">
    <citation type="submission" date="2016-10" db="EMBL/GenBank/DDBJ databases">
        <authorList>
            <person name="Varghese N."/>
        </authorList>
    </citation>
    <scope>NUCLEOTIDE SEQUENCE [LARGE SCALE GENOMIC DNA]</scope>
</reference>
<evidence type="ECO:0000313" key="3">
    <source>
        <dbReference type="Proteomes" id="UP000215453"/>
    </source>
</evidence>
<dbReference type="EMBL" id="LT882682">
    <property type="protein sequence ID" value="SMY25804.1"/>
    <property type="molecule type" value="Genomic_DNA"/>
</dbReference>
<organism evidence="2 3">
    <name type="scientific">Zymoseptoria tritici ST99CH_1A5</name>
    <dbReference type="NCBI Taxonomy" id="1276529"/>
    <lineage>
        <taxon>Eukaryota</taxon>
        <taxon>Fungi</taxon>
        <taxon>Dikarya</taxon>
        <taxon>Ascomycota</taxon>
        <taxon>Pezizomycotina</taxon>
        <taxon>Dothideomycetes</taxon>
        <taxon>Dothideomycetidae</taxon>
        <taxon>Mycosphaerellales</taxon>
        <taxon>Mycosphaerellaceae</taxon>
        <taxon>Zymoseptoria</taxon>
    </lineage>
</organism>
<feature type="region of interest" description="Disordered" evidence="1">
    <location>
        <begin position="743"/>
        <end position="766"/>
    </location>
</feature>
<protein>
    <submittedName>
        <fullName evidence="2">Uncharacterized protein</fullName>
    </submittedName>
</protein>
<gene>
    <name evidence="2" type="ORF">ZT1A5_G7246</name>
</gene>
<dbReference type="AlphaFoldDB" id="A0A1Y6LN02"/>
<sequence>MAPTSASPEASSSDAQSQGSTGRSTSPSIGVAPTIEVSHRYYVVHDEAIADGITYAQPSAQPDGYTLYRALARMLIGDPTGHGAIVEAVLNFAIRVRSNKAHPLHFQYLAQEEVYWIIAHALGIRIAVYATITPEGELRELLASAGATTRPTYSLLKTTCDGPIQSRFSGLMPDESGKELIEYLLSTKAEMTDGLSGDKFHGLEIKKMVWAWKKRPGGLKVSCFNEHRPKSTMEDLDLDRSPMKRMDVMTIVVNEANQLPAALDIFKKAMELAPGQKRKVRVSDQCRDGTLKPYCSVDFEFKKLDEKKVLYKDRRGQQALVDSGEVEELCSVVSIAIGRHLCIIFNVLQMMEHPNEQTVPALYQLFSEVIFDARICKLWWNLQSDFTVMNNTIAHLYQGTPREAFSHTSYRGVKYNVTPTWKLQSPFFNGERPEDLSFPSSQKPCDLHAGSTEYVGMSCPCQTGNIDIAALLNYFCRLQGGFYQNLGGPNMQNDDCAMAYNIGDVVGQNLAFEQLMANDDVKLTADCLERYATKDLWPAPRPFKQMLSKFKETSGIPLYEDNSRLFTTQRFVNEQVSETKFVVSTLTSDTSLWNTKYLSPWEHDRRVEVSRSISSPDQGTPVQSTLFRAPTTKEQEGLATRKKKLMTRLTDPRRLWLPVSCANLIEEEYEGPVVRAGTTQSEALLEFALSEHVVAGTTPPPGFGAAIGSGEGLPGFLKRRPGTNLPLAKEIYKALSSKRSSIRNTSGAATTMVEGREPRVTQSDLTPKQMAEKAVEEIIKTMWCSREQVDDWLLAHYAKQDVQAEIDKEEEINLMHGLPSVVDHGDVFDPEGREYRRMVEGAAD</sequence>
<evidence type="ECO:0000256" key="1">
    <source>
        <dbReference type="SAM" id="MobiDB-lite"/>
    </source>
</evidence>
<feature type="compositionally biased region" description="Low complexity" evidence="1">
    <location>
        <begin position="1"/>
        <end position="18"/>
    </location>
</feature>
<dbReference type="Proteomes" id="UP000215453">
    <property type="component" value="Chromosome 7"/>
</dbReference>
<evidence type="ECO:0000313" key="2">
    <source>
        <dbReference type="EMBL" id="SMY25804.1"/>
    </source>
</evidence>
<name>A0A1Y6LN02_ZYMTR</name>
<accession>A0A1Y6LN02</accession>
<feature type="compositionally biased region" description="Polar residues" evidence="1">
    <location>
        <begin position="19"/>
        <end position="28"/>
    </location>
</feature>
<feature type="region of interest" description="Disordered" evidence="1">
    <location>
        <begin position="1"/>
        <end position="30"/>
    </location>
</feature>